<protein>
    <submittedName>
        <fullName evidence="9">Multidrug DMT transporter permease</fullName>
    </submittedName>
</protein>
<dbReference type="Pfam" id="PF00892">
    <property type="entry name" value="EamA"/>
    <property type="match status" value="2"/>
</dbReference>
<dbReference type="InterPro" id="IPR000620">
    <property type="entry name" value="EamA_dom"/>
</dbReference>
<gene>
    <name evidence="9" type="ORF">ESZ47_05210</name>
</gene>
<dbReference type="Proteomes" id="UP000442244">
    <property type="component" value="Unassembled WGS sequence"/>
</dbReference>
<feature type="transmembrane region" description="Helical" evidence="7">
    <location>
        <begin position="131"/>
        <end position="149"/>
    </location>
</feature>
<evidence type="ECO:0000256" key="1">
    <source>
        <dbReference type="ARBA" id="ARBA00004651"/>
    </source>
</evidence>
<feature type="transmembrane region" description="Helical" evidence="7">
    <location>
        <begin position="44"/>
        <end position="66"/>
    </location>
</feature>
<comment type="subcellular location">
    <subcellularLocation>
        <location evidence="1">Cell membrane</location>
        <topology evidence="1">Multi-pass membrane protein</topology>
    </subcellularLocation>
</comment>
<feature type="transmembrane region" description="Helical" evidence="7">
    <location>
        <begin position="187"/>
        <end position="207"/>
    </location>
</feature>
<evidence type="ECO:0000256" key="7">
    <source>
        <dbReference type="SAM" id="Phobius"/>
    </source>
</evidence>
<keyword evidence="4 7" id="KW-0812">Transmembrane</keyword>
<comment type="caution">
    <text evidence="9">The sequence shown here is derived from an EMBL/GenBank/DDBJ whole genome shotgun (WGS) entry which is preliminary data.</text>
</comment>
<keyword evidence="5 7" id="KW-1133">Transmembrane helix</keyword>
<feature type="transmembrane region" description="Helical" evidence="7">
    <location>
        <begin position="73"/>
        <end position="96"/>
    </location>
</feature>
<reference evidence="9 10" key="1">
    <citation type="submission" date="2019-01" db="EMBL/GenBank/DDBJ databases">
        <title>Leuconostoc litchii sp. nov., a novel lactic acid bacterium isolated from lychee.</title>
        <authorList>
            <person name="Wang L.-T."/>
        </authorList>
    </citation>
    <scope>NUCLEOTIDE SEQUENCE [LARGE SCALE GENOMIC DNA]</scope>
    <source>
        <strain evidence="9 10">MB7</strain>
    </source>
</reference>
<feature type="domain" description="EamA" evidence="8">
    <location>
        <begin position="157"/>
        <end position="290"/>
    </location>
</feature>
<dbReference type="PANTHER" id="PTHR32322">
    <property type="entry name" value="INNER MEMBRANE TRANSPORTER"/>
    <property type="match status" value="1"/>
</dbReference>
<keyword evidence="3" id="KW-1003">Cell membrane</keyword>
<dbReference type="InterPro" id="IPR050638">
    <property type="entry name" value="AA-Vitamin_Transporters"/>
</dbReference>
<dbReference type="AlphaFoldDB" id="A0A6P2CNT5"/>
<sequence>MNQKKKCVMYGILSATLFGISSVIASILFRNNNIRPEWLVGTRMFWSGLILLLLLFVRGQSIFQIFKRKVDALLLICFGILGVLLAQSSFFLSVYYGDAASATVLQSLGPTVILILLTVKMRVWPSRREIITIFFALIGVFFLVTNGNVNHLSVPLSALTWGVISAFGVAGYTLIPKPLLSSQSSLVVVAWGLFIGGFVENFINPVWKVPQGLSFTEIILIGVVTFGGTLLAYSLYIASLCHLKSTVASLLGTLEPLTATLLSVVILQLHLKLFQVLGIILILLTVILVSWPTKRVNIQNS</sequence>
<dbReference type="OrthoDB" id="9810818at2"/>
<feature type="transmembrane region" description="Helical" evidence="7">
    <location>
        <begin position="213"/>
        <end position="235"/>
    </location>
</feature>
<evidence type="ECO:0000256" key="3">
    <source>
        <dbReference type="ARBA" id="ARBA00022475"/>
    </source>
</evidence>
<comment type="similarity">
    <text evidence="2">Belongs to the EamA transporter family.</text>
</comment>
<evidence type="ECO:0000313" key="10">
    <source>
        <dbReference type="Proteomes" id="UP000442244"/>
    </source>
</evidence>
<accession>A0A6P2CNT5</accession>
<feature type="transmembrane region" description="Helical" evidence="7">
    <location>
        <begin position="102"/>
        <end position="119"/>
    </location>
</feature>
<feature type="domain" description="EamA" evidence="8">
    <location>
        <begin position="6"/>
        <end position="144"/>
    </location>
</feature>
<dbReference type="InterPro" id="IPR037185">
    <property type="entry name" value="EmrE-like"/>
</dbReference>
<feature type="transmembrane region" description="Helical" evidence="7">
    <location>
        <begin position="7"/>
        <end position="29"/>
    </location>
</feature>
<feature type="transmembrane region" description="Helical" evidence="7">
    <location>
        <begin position="155"/>
        <end position="175"/>
    </location>
</feature>
<name>A0A6P2CNT5_9LACO</name>
<dbReference type="RefSeq" id="WP_148605382.1">
    <property type="nucleotide sequence ID" value="NZ_BSUV01000001.1"/>
</dbReference>
<organism evidence="9 10">
    <name type="scientific">Leuconostoc litchii</name>
    <dbReference type="NCBI Taxonomy" id="1981069"/>
    <lineage>
        <taxon>Bacteria</taxon>
        <taxon>Bacillati</taxon>
        <taxon>Bacillota</taxon>
        <taxon>Bacilli</taxon>
        <taxon>Lactobacillales</taxon>
        <taxon>Lactobacillaceae</taxon>
        <taxon>Leuconostoc</taxon>
    </lineage>
</organism>
<dbReference type="EMBL" id="SDGY01000001">
    <property type="protein sequence ID" value="TYC47536.1"/>
    <property type="molecule type" value="Genomic_DNA"/>
</dbReference>
<feature type="transmembrane region" description="Helical" evidence="7">
    <location>
        <begin position="273"/>
        <end position="291"/>
    </location>
</feature>
<keyword evidence="6 7" id="KW-0472">Membrane</keyword>
<keyword evidence="10" id="KW-1185">Reference proteome</keyword>
<evidence type="ECO:0000259" key="8">
    <source>
        <dbReference type="Pfam" id="PF00892"/>
    </source>
</evidence>
<dbReference type="GO" id="GO:0005886">
    <property type="term" value="C:plasma membrane"/>
    <property type="evidence" value="ECO:0007669"/>
    <property type="project" value="UniProtKB-SubCell"/>
</dbReference>
<dbReference type="PANTHER" id="PTHR32322:SF18">
    <property type="entry name" value="S-ADENOSYLMETHIONINE_S-ADENOSYLHOMOCYSTEINE TRANSPORTER"/>
    <property type="match status" value="1"/>
</dbReference>
<evidence type="ECO:0000256" key="4">
    <source>
        <dbReference type="ARBA" id="ARBA00022692"/>
    </source>
</evidence>
<evidence type="ECO:0000256" key="2">
    <source>
        <dbReference type="ARBA" id="ARBA00007362"/>
    </source>
</evidence>
<dbReference type="SUPFAM" id="SSF103481">
    <property type="entry name" value="Multidrug resistance efflux transporter EmrE"/>
    <property type="match status" value="2"/>
</dbReference>
<proteinExistence type="inferred from homology"/>
<evidence type="ECO:0000313" key="9">
    <source>
        <dbReference type="EMBL" id="TYC47536.1"/>
    </source>
</evidence>
<feature type="transmembrane region" description="Helical" evidence="7">
    <location>
        <begin position="247"/>
        <end position="267"/>
    </location>
</feature>
<evidence type="ECO:0000256" key="6">
    <source>
        <dbReference type="ARBA" id="ARBA00023136"/>
    </source>
</evidence>
<evidence type="ECO:0000256" key="5">
    <source>
        <dbReference type="ARBA" id="ARBA00022989"/>
    </source>
</evidence>